<dbReference type="GO" id="GO:0016301">
    <property type="term" value="F:kinase activity"/>
    <property type="evidence" value="ECO:0007669"/>
    <property type="project" value="UniProtKB-KW"/>
</dbReference>
<evidence type="ECO:0000256" key="3">
    <source>
        <dbReference type="ARBA" id="ARBA00022553"/>
    </source>
</evidence>
<keyword evidence="9" id="KW-0472">Membrane</keyword>
<evidence type="ECO:0000259" key="10">
    <source>
        <dbReference type="Pfam" id="PF02518"/>
    </source>
</evidence>
<comment type="catalytic activity">
    <reaction evidence="1">
        <text>ATP + protein L-histidine = ADP + protein N-phospho-L-histidine.</text>
        <dbReference type="EC" id="2.7.13.3"/>
    </reaction>
</comment>
<feature type="domain" description="Signal transduction histidine kinase subgroup 3 dimerisation and phosphoacceptor" evidence="11">
    <location>
        <begin position="188"/>
        <end position="254"/>
    </location>
</feature>
<dbReference type="InterPro" id="IPR011712">
    <property type="entry name" value="Sig_transdc_His_kin_sub3_dim/P"/>
</dbReference>
<evidence type="ECO:0000259" key="12">
    <source>
        <dbReference type="Pfam" id="PF23539"/>
    </source>
</evidence>
<keyword evidence="8" id="KW-0902">Two-component regulatory system</keyword>
<feature type="domain" description="DUF7134" evidence="12">
    <location>
        <begin position="7"/>
        <end position="160"/>
    </location>
</feature>
<dbReference type="PANTHER" id="PTHR24421">
    <property type="entry name" value="NITRATE/NITRITE SENSOR PROTEIN NARX-RELATED"/>
    <property type="match status" value="1"/>
</dbReference>
<dbReference type="Pfam" id="PF23539">
    <property type="entry name" value="DUF7134"/>
    <property type="match status" value="1"/>
</dbReference>
<dbReference type="RefSeq" id="WP_405145892.1">
    <property type="nucleotide sequence ID" value="NZ_CP109527.1"/>
</dbReference>
<accession>A0ABZ1N1B4</accession>
<feature type="transmembrane region" description="Helical" evidence="9">
    <location>
        <begin position="132"/>
        <end position="151"/>
    </location>
</feature>
<sequence>MVDEGLVRWWRAHPMSADAVTAFALLGVCVLMGLLVNGGVVYFGLTVALLVPLMCRRRWPSATAAVVALVAGAQWLTVRDTIGALPADLAVPIVIYTVAAHGGRNAGRLALVAGLGGAVLGGWSWPQLPMPTVAHLLVGSALAGTVAAAWLGGAWQRSRQGEFAALARHAALLEREGEQRTRLAVLEERTRIARDLHDILAHSLAVIIAQSDGGRYAAQAEPRRAIDALLAIGDHSRAALADTRRAIGILREDTHGEPNPAPTPSIAELTDLTDDLCAAGLSVTLALDLPADPLDTGLGLLAYRIVQEGLTNVVKHAGPTARAEVSVRADARWLRVDVADDGHAGSTRSPGGFGLIGMRERVESYGGTVTLTQRDGGHHLAAMIPLTGDR</sequence>
<evidence type="ECO:0000256" key="9">
    <source>
        <dbReference type="SAM" id="Phobius"/>
    </source>
</evidence>
<dbReference type="InterPro" id="IPR003594">
    <property type="entry name" value="HATPase_dom"/>
</dbReference>
<evidence type="ECO:0000256" key="5">
    <source>
        <dbReference type="ARBA" id="ARBA00022741"/>
    </source>
</evidence>
<dbReference type="Pfam" id="PF07730">
    <property type="entry name" value="HisKA_3"/>
    <property type="match status" value="1"/>
</dbReference>
<evidence type="ECO:0000313" key="13">
    <source>
        <dbReference type="EMBL" id="WTY33662.1"/>
    </source>
</evidence>
<evidence type="ECO:0000259" key="11">
    <source>
        <dbReference type="Pfam" id="PF07730"/>
    </source>
</evidence>
<protein>
    <recommendedName>
        <fullName evidence="2">histidine kinase</fullName>
        <ecNumber evidence="2">2.7.13.3</ecNumber>
    </recommendedName>
</protein>
<keyword evidence="4" id="KW-0808">Transferase</keyword>
<dbReference type="PANTHER" id="PTHR24421:SF10">
    <property type="entry name" value="NITRATE_NITRITE SENSOR PROTEIN NARQ"/>
    <property type="match status" value="1"/>
</dbReference>
<dbReference type="Gene3D" id="1.20.5.1930">
    <property type="match status" value="1"/>
</dbReference>
<keyword evidence="14" id="KW-1185">Reference proteome</keyword>
<evidence type="ECO:0000256" key="4">
    <source>
        <dbReference type="ARBA" id="ARBA00022679"/>
    </source>
</evidence>
<evidence type="ECO:0000256" key="6">
    <source>
        <dbReference type="ARBA" id="ARBA00022777"/>
    </source>
</evidence>
<dbReference type="EC" id="2.7.13.3" evidence="2"/>
<dbReference type="SUPFAM" id="SSF55874">
    <property type="entry name" value="ATPase domain of HSP90 chaperone/DNA topoisomerase II/histidine kinase"/>
    <property type="match status" value="1"/>
</dbReference>
<keyword evidence="7" id="KW-0067">ATP-binding</keyword>
<name>A0ABZ1N1B4_9NOCA</name>
<feature type="transmembrane region" description="Helical" evidence="9">
    <location>
        <begin position="82"/>
        <end position="99"/>
    </location>
</feature>
<feature type="transmembrane region" description="Helical" evidence="9">
    <location>
        <begin position="106"/>
        <end position="126"/>
    </location>
</feature>
<feature type="transmembrane region" description="Helical" evidence="9">
    <location>
        <begin position="20"/>
        <end position="51"/>
    </location>
</feature>
<keyword evidence="6 13" id="KW-0418">Kinase</keyword>
<keyword evidence="9" id="KW-0812">Transmembrane</keyword>
<dbReference type="Proteomes" id="UP001621418">
    <property type="component" value="Chromosome"/>
</dbReference>
<feature type="transmembrane region" description="Helical" evidence="9">
    <location>
        <begin position="58"/>
        <end position="76"/>
    </location>
</feature>
<dbReference type="Gene3D" id="3.30.565.10">
    <property type="entry name" value="Histidine kinase-like ATPase, C-terminal domain"/>
    <property type="match status" value="1"/>
</dbReference>
<reference evidence="13 14" key="1">
    <citation type="submission" date="2022-10" db="EMBL/GenBank/DDBJ databases">
        <title>The complete genomes of actinobacterial strains from the NBC collection.</title>
        <authorList>
            <person name="Joergensen T.S."/>
            <person name="Alvarez Arevalo M."/>
            <person name="Sterndorff E.B."/>
            <person name="Faurdal D."/>
            <person name="Vuksanovic O."/>
            <person name="Mourched A.-S."/>
            <person name="Charusanti P."/>
            <person name="Shaw S."/>
            <person name="Blin K."/>
            <person name="Weber T."/>
        </authorList>
    </citation>
    <scope>NUCLEOTIDE SEQUENCE [LARGE SCALE GENOMIC DNA]</scope>
    <source>
        <strain evidence="13 14">NBC_01413</strain>
    </source>
</reference>
<dbReference type="InterPro" id="IPR036890">
    <property type="entry name" value="HATPase_C_sf"/>
</dbReference>
<evidence type="ECO:0000256" key="8">
    <source>
        <dbReference type="ARBA" id="ARBA00023012"/>
    </source>
</evidence>
<evidence type="ECO:0000256" key="7">
    <source>
        <dbReference type="ARBA" id="ARBA00022840"/>
    </source>
</evidence>
<dbReference type="InterPro" id="IPR050482">
    <property type="entry name" value="Sensor_HK_TwoCompSys"/>
</dbReference>
<evidence type="ECO:0000256" key="1">
    <source>
        <dbReference type="ARBA" id="ARBA00000085"/>
    </source>
</evidence>
<keyword evidence="3" id="KW-0597">Phosphoprotein</keyword>
<keyword evidence="5" id="KW-0547">Nucleotide-binding</keyword>
<dbReference type="InterPro" id="IPR055558">
    <property type="entry name" value="DUF7134"/>
</dbReference>
<evidence type="ECO:0000313" key="14">
    <source>
        <dbReference type="Proteomes" id="UP001621418"/>
    </source>
</evidence>
<dbReference type="EMBL" id="CP109527">
    <property type="protein sequence ID" value="WTY33662.1"/>
    <property type="molecule type" value="Genomic_DNA"/>
</dbReference>
<feature type="domain" description="Histidine kinase/HSP90-like ATPase" evidence="10">
    <location>
        <begin position="302"/>
        <end position="379"/>
    </location>
</feature>
<organism evidence="13 14">
    <name type="scientific">Nocardia salmonicida</name>
    <dbReference type="NCBI Taxonomy" id="53431"/>
    <lineage>
        <taxon>Bacteria</taxon>
        <taxon>Bacillati</taxon>
        <taxon>Actinomycetota</taxon>
        <taxon>Actinomycetes</taxon>
        <taxon>Mycobacteriales</taxon>
        <taxon>Nocardiaceae</taxon>
        <taxon>Nocardia</taxon>
    </lineage>
</organism>
<proteinExistence type="predicted"/>
<keyword evidence="9" id="KW-1133">Transmembrane helix</keyword>
<gene>
    <name evidence="13" type="ORF">OG308_20245</name>
</gene>
<dbReference type="Pfam" id="PF02518">
    <property type="entry name" value="HATPase_c"/>
    <property type="match status" value="1"/>
</dbReference>
<evidence type="ECO:0000256" key="2">
    <source>
        <dbReference type="ARBA" id="ARBA00012438"/>
    </source>
</evidence>
<dbReference type="CDD" id="cd16917">
    <property type="entry name" value="HATPase_UhpB-NarQ-NarX-like"/>
    <property type="match status" value="1"/>
</dbReference>